<dbReference type="PANTHER" id="PTHR30486">
    <property type="entry name" value="TWITCHING MOTILITY PROTEIN PILT"/>
    <property type="match status" value="1"/>
</dbReference>
<dbReference type="AlphaFoldDB" id="A0A0F9LVT6"/>
<dbReference type="Gene3D" id="3.40.50.300">
    <property type="entry name" value="P-loop containing nucleotide triphosphate hydrolases"/>
    <property type="match status" value="1"/>
</dbReference>
<dbReference type="InterPro" id="IPR003593">
    <property type="entry name" value="AAA+_ATPase"/>
</dbReference>
<dbReference type="InterPro" id="IPR050921">
    <property type="entry name" value="T4SS_GSP_E_ATPase"/>
</dbReference>
<dbReference type="GO" id="GO:0016887">
    <property type="term" value="F:ATP hydrolysis activity"/>
    <property type="evidence" value="ECO:0007669"/>
    <property type="project" value="InterPro"/>
</dbReference>
<sequence>MNLKELLAVLDDRKASDLHLKVDNHPFIRVDGVIEKLSKYPVLSNKDIQALVSEVETDELKKRFKEDKEIDFAISAGGNRYRLNVFTEKGQTALVARRLVLDERTFEALNLPPILEKFANAPRGLVLLTGIAGSGKTTTISAMIEWINESKPANIITIEDPIEYVHKDNKSIIRQRELGADTMTYKRALKHIVRQDPDVIFIGEIRDQETMDSAMKAAELGNLVFSTLHTINATETINRIIDLYPPHNQKQARILLSGALLGIVSLRLVQKKGGGRLPAVEVLYNTSTIKQYILDPNETGNIKKAIIDGDYYGMQSFNQCLVRLVKEGQIELDTALRATDSEQNLHLELKDAGIALTG</sequence>
<evidence type="ECO:0000313" key="3">
    <source>
        <dbReference type="EMBL" id="KKM68455.1"/>
    </source>
</evidence>
<dbReference type="SUPFAM" id="SSF52540">
    <property type="entry name" value="P-loop containing nucleoside triphosphate hydrolases"/>
    <property type="match status" value="1"/>
</dbReference>
<dbReference type="InterPro" id="IPR001482">
    <property type="entry name" value="T2SS/T4SS_dom"/>
</dbReference>
<reference evidence="3" key="1">
    <citation type="journal article" date="2015" name="Nature">
        <title>Complex archaea that bridge the gap between prokaryotes and eukaryotes.</title>
        <authorList>
            <person name="Spang A."/>
            <person name="Saw J.H."/>
            <person name="Jorgensen S.L."/>
            <person name="Zaremba-Niedzwiedzka K."/>
            <person name="Martijn J."/>
            <person name="Lind A.E."/>
            <person name="van Eijk R."/>
            <person name="Schleper C."/>
            <person name="Guy L."/>
            <person name="Ettema T.J."/>
        </authorList>
    </citation>
    <scope>NUCLEOTIDE SEQUENCE</scope>
</reference>
<evidence type="ECO:0000259" key="2">
    <source>
        <dbReference type="SMART" id="SM00382"/>
    </source>
</evidence>
<organism evidence="3">
    <name type="scientific">marine sediment metagenome</name>
    <dbReference type="NCBI Taxonomy" id="412755"/>
    <lineage>
        <taxon>unclassified sequences</taxon>
        <taxon>metagenomes</taxon>
        <taxon>ecological metagenomes</taxon>
    </lineage>
</organism>
<dbReference type="InterPro" id="IPR027417">
    <property type="entry name" value="P-loop_NTPase"/>
</dbReference>
<dbReference type="SMART" id="SM00382">
    <property type="entry name" value="AAA"/>
    <property type="match status" value="1"/>
</dbReference>
<accession>A0A0F9LVT6</accession>
<name>A0A0F9LVT6_9ZZZZ</name>
<dbReference type="EMBL" id="LAZR01010164">
    <property type="protein sequence ID" value="KKM68455.1"/>
    <property type="molecule type" value="Genomic_DNA"/>
</dbReference>
<comment type="similarity">
    <text evidence="1">Belongs to the GSP E family.</text>
</comment>
<dbReference type="GO" id="GO:0005524">
    <property type="term" value="F:ATP binding"/>
    <property type="evidence" value="ECO:0007669"/>
    <property type="project" value="InterPro"/>
</dbReference>
<proteinExistence type="inferred from homology"/>
<protein>
    <recommendedName>
        <fullName evidence="2">AAA+ ATPase domain-containing protein</fullName>
    </recommendedName>
</protein>
<dbReference type="PANTHER" id="PTHR30486:SF12">
    <property type="entry name" value="TYPE IV PILUS ATPASE PILU"/>
    <property type="match status" value="1"/>
</dbReference>
<gene>
    <name evidence="3" type="ORF">LCGC14_1460680</name>
</gene>
<dbReference type="Pfam" id="PF00437">
    <property type="entry name" value="T2SSE"/>
    <property type="match status" value="1"/>
</dbReference>
<feature type="domain" description="AAA+ ATPase" evidence="2">
    <location>
        <begin position="122"/>
        <end position="247"/>
    </location>
</feature>
<dbReference type="NCBIfam" id="TIGR01420">
    <property type="entry name" value="pilT_fam"/>
    <property type="match status" value="1"/>
</dbReference>
<comment type="caution">
    <text evidence="3">The sequence shown here is derived from an EMBL/GenBank/DDBJ whole genome shotgun (WGS) entry which is preliminary data.</text>
</comment>
<dbReference type="InterPro" id="IPR006321">
    <property type="entry name" value="PilT/PilU"/>
</dbReference>
<dbReference type="CDD" id="cd01131">
    <property type="entry name" value="PilT"/>
    <property type="match status" value="1"/>
</dbReference>
<dbReference type="Gene3D" id="3.30.450.90">
    <property type="match status" value="1"/>
</dbReference>
<evidence type="ECO:0000256" key="1">
    <source>
        <dbReference type="ARBA" id="ARBA00006611"/>
    </source>
</evidence>